<keyword evidence="4 6" id="KW-0732">Signal</keyword>
<dbReference type="PATRIC" id="fig|582475.4.peg.3927"/>
<feature type="domain" description="Fe/B12 periplasmic-binding" evidence="7">
    <location>
        <begin position="68"/>
        <end position="327"/>
    </location>
</feature>
<evidence type="ECO:0000313" key="8">
    <source>
        <dbReference type="EMBL" id="KMY33845.1"/>
    </source>
</evidence>
<dbReference type="Pfam" id="PF01497">
    <property type="entry name" value="Peripla_BP_2"/>
    <property type="match status" value="1"/>
</dbReference>
<comment type="subcellular location">
    <subcellularLocation>
        <location evidence="1">Cell membrane</location>
        <topology evidence="1">Lipid-anchor</topology>
    </subcellularLocation>
</comment>
<proteinExistence type="inferred from homology"/>
<feature type="region of interest" description="Disordered" evidence="5">
    <location>
        <begin position="25"/>
        <end position="48"/>
    </location>
</feature>
<comment type="similarity">
    <text evidence="2">Belongs to the bacterial solute-binding protein 8 family.</text>
</comment>
<dbReference type="InterPro" id="IPR002491">
    <property type="entry name" value="ABC_transptr_periplasmic_BD"/>
</dbReference>
<dbReference type="SUPFAM" id="SSF53807">
    <property type="entry name" value="Helical backbone' metal receptor"/>
    <property type="match status" value="1"/>
</dbReference>
<dbReference type="PANTHER" id="PTHR30532">
    <property type="entry name" value="IRON III DICITRATE-BINDING PERIPLASMIC PROTEIN"/>
    <property type="match status" value="1"/>
</dbReference>
<evidence type="ECO:0000256" key="2">
    <source>
        <dbReference type="ARBA" id="ARBA00008814"/>
    </source>
</evidence>
<gene>
    <name evidence="8" type="ORF">ACZ11_01855</name>
</gene>
<evidence type="ECO:0000256" key="3">
    <source>
        <dbReference type="ARBA" id="ARBA00022448"/>
    </source>
</evidence>
<dbReference type="GO" id="GO:0005886">
    <property type="term" value="C:plasma membrane"/>
    <property type="evidence" value="ECO:0007669"/>
    <property type="project" value="UniProtKB-SubCell"/>
</dbReference>
<dbReference type="PROSITE" id="PS50983">
    <property type="entry name" value="FE_B12_PBP"/>
    <property type="match status" value="1"/>
</dbReference>
<organism evidence="8 9">
    <name type="scientific">Lysinibacillus xylanilyticus</name>
    <dbReference type="NCBI Taxonomy" id="582475"/>
    <lineage>
        <taxon>Bacteria</taxon>
        <taxon>Bacillati</taxon>
        <taxon>Bacillota</taxon>
        <taxon>Bacilli</taxon>
        <taxon>Bacillales</taxon>
        <taxon>Bacillaceae</taxon>
        <taxon>Lysinibacillus</taxon>
    </lineage>
</organism>
<dbReference type="InterPro" id="IPR051313">
    <property type="entry name" value="Bact_iron-sidero_bind"/>
</dbReference>
<evidence type="ECO:0000313" key="9">
    <source>
        <dbReference type="Proteomes" id="UP000037326"/>
    </source>
</evidence>
<evidence type="ECO:0000256" key="6">
    <source>
        <dbReference type="SAM" id="SignalP"/>
    </source>
</evidence>
<dbReference type="PANTHER" id="PTHR30532:SF10">
    <property type="entry name" value="IRON-UPTAKE SYSTEM-BINDING PROTEIN"/>
    <property type="match status" value="1"/>
</dbReference>
<sequence>MNKYFKMCAPALLALSLAACGTDKAEESNTSTNNAAETSATETQTNQAKTQTITYLGEKYELPAEVNNIVAASLESMEDAAMLGIKPVGVLDIGGKIPSYLASELEGAELVGNKMTPNTEAILKLDPDVILGSSKYPEEMAEKLKKIQTMIPYSHVSTNWKENLTLLAQLTGKEDEAKKIIADYEAKVADSQVKSKEQLADKQVLVIRVRGGIMYIYPAGVYLNPVLYEDLGAPIPEVLKTAKAQAELSLETLAEVNPDAIFLQFEESENADAPKALEELQKNPIFASLKASQNKQVFVNAIEPLAQGGTAWSKVKFLDIAAEKLLK</sequence>
<dbReference type="Gene3D" id="3.40.50.1980">
    <property type="entry name" value="Nitrogenase molybdenum iron protein domain"/>
    <property type="match status" value="2"/>
</dbReference>
<dbReference type="Proteomes" id="UP000037326">
    <property type="component" value="Unassembled WGS sequence"/>
</dbReference>
<dbReference type="AlphaFoldDB" id="A0A0K9FH66"/>
<evidence type="ECO:0000256" key="5">
    <source>
        <dbReference type="SAM" id="MobiDB-lite"/>
    </source>
</evidence>
<dbReference type="GO" id="GO:1901678">
    <property type="term" value="P:iron coordination entity transport"/>
    <property type="evidence" value="ECO:0007669"/>
    <property type="project" value="UniProtKB-ARBA"/>
</dbReference>
<accession>A0A0K9FH66</accession>
<comment type="caution">
    <text evidence="8">The sequence shown here is derived from an EMBL/GenBank/DDBJ whole genome shotgun (WGS) entry which is preliminary data.</text>
</comment>
<dbReference type="GO" id="GO:0030288">
    <property type="term" value="C:outer membrane-bounded periplasmic space"/>
    <property type="evidence" value="ECO:0007669"/>
    <property type="project" value="TreeGrafter"/>
</dbReference>
<dbReference type="GeneID" id="96597061"/>
<feature type="chain" id="PRO_5030010078" evidence="6">
    <location>
        <begin position="26"/>
        <end position="327"/>
    </location>
</feature>
<keyword evidence="3" id="KW-0813">Transport</keyword>
<dbReference type="OrthoDB" id="26763at2"/>
<dbReference type="RefSeq" id="WP_049663147.1">
    <property type="nucleotide sequence ID" value="NZ_JBIVOC010000024.1"/>
</dbReference>
<evidence type="ECO:0000259" key="7">
    <source>
        <dbReference type="PROSITE" id="PS50983"/>
    </source>
</evidence>
<dbReference type="EMBL" id="LFXJ01000002">
    <property type="protein sequence ID" value="KMY33845.1"/>
    <property type="molecule type" value="Genomic_DNA"/>
</dbReference>
<reference evidence="9" key="1">
    <citation type="submission" date="2015-07" db="EMBL/GenBank/DDBJ databases">
        <authorList>
            <consortium name="Consortium for Microbial Forensics and Genomics (microFORGE)"/>
            <person name="Knight B.M."/>
            <person name="Roberts D.P."/>
            <person name="Lin D."/>
            <person name="Hari K."/>
            <person name="Fletcher J."/>
            <person name="Melcher U."/>
            <person name="Blagden T."/>
            <person name="Winegar R.A."/>
        </authorList>
    </citation>
    <scope>NUCLEOTIDE SEQUENCE [LARGE SCALE GENOMIC DNA]</scope>
    <source>
        <strain evidence="9">DSM 23493</strain>
    </source>
</reference>
<feature type="signal peptide" evidence="6">
    <location>
        <begin position="1"/>
        <end position="25"/>
    </location>
</feature>
<evidence type="ECO:0000256" key="4">
    <source>
        <dbReference type="ARBA" id="ARBA00022729"/>
    </source>
</evidence>
<protein>
    <submittedName>
        <fullName evidence="8">Iron-uptake system-binding protein</fullName>
    </submittedName>
</protein>
<feature type="compositionally biased region" description="Low complexity" evidence="5">
    <location>
        <begin position="28"/>
        <end position="48"/>
    </location>
</feature>
<evidence type="ECO:0000256" key="1">
    <source>
        <dbReference type="ARBA" id="ARBA00004193"/>
    </source>
</evidence>
<name>A0A0K9FH66_9BACI</name>
<dbReference type="PROSITE" id="PS51257">
    <property type="entry name" value="PROKAR_LIPOPROTEIN"/>
    <property type="match status" value="1"/>
</dbReference>